<feature type="non-terminal residue" evidence="2">
    <location>
        <position position="1"/>
    </location>
</feature>
<reference evidence="2" key="1">
    <citation type="submission" date="2021-03" db="EMBL/GenBank/DDBJ databases">
        <title>Comparative genomics and phylogenomic investigation of the class Geoglossomycetes provide insights into ecological specialization and systematics.</title>
        <authorList>
            <person name="Melie T."/>
            <person name="Pirro S."/>
            <person name="Miller A.N."/>
            <person name="Quandt A."/>
        </authorList>
    </citation>
    <scope>NUCLEOTIDE SEQUENCE</scope>
    <source>
        <strain evidence="2">CAQ_001_2017</strain>
    </source>
</reference>
<dbReference type="AlphaFoldDB" id="A0A9P8L3Q9"/>
<accession>A0A9P8L3Q9</accession>
<sequence>MGSEAPCLCRDGNVGCIYRQPNPIGAAILGDCCGLSVSSNEGASLNVKIILVLGFIGAGKSSLVKLLTGMDVYVETGLSSGTKKHGVFPTTIDGQRFVFIDTPGFDDLEVPNMKILEGVTEAIANLTRYVDVAGVLYVHDIQQCRLQSSIKLNLEMLRAFCGKSYYPNITFVTTKWDSFSPSGIRSASKRQELWEKGEWEDIIKGGARVYKHYGVCEDDEEDERNEAMERIRGEIGRYKDAPSQRLQIQEELESGVAGEETTAAKVLRDAGLAASPRHIRKSWWRWIVDGVIEAVLSFFGR</sequence>
<proteinExistence type="predicted"/>
<evidence type="ECO:0000259" key="1">
    <source>
        <dbReference type="Pfam" id="PF01926"/>
    </source>
</evidence>
<dbReference type="InterPro" id="IPR006073">
    <property type="entry name" value="GTP-bd"/>
</dbReference>
<evidence type="ECO:0000313" key="3">
    <source>
        <dbReference type="Proteomes" id="UP000750711"/>
    </source>
</evidence>
<dbReference type="SUPFAM" id="SSF52540">
    <property type="entry name" value="P-loop containing nucleoside triphosphate hydrolases"/>
    <property type="match status" value="1"/>
</dbReference>
<dbReference type="Gene3D" id="3.40.50.300">
    <property type="entry name" value="P-loop containing nucleotide triphosphate hydrolases"/>
    <property type="match status" value="1"/>
</dbReference>
<dbReference type="InterPro" id="IPR027417">
    <property type="entry name" value="P-loop_NTPase"/>
</dbReference>
<comment type="caution">
    <text evidence="2">The sequence shown here is derived from an EMBL/GenBank/DDBJ whole genome shotgun (WGS) entry which is preliminary data.</text>
</comment>
<name>A0A9P8L3Q9_9PEZI</name>
<organism evidence="2 3">
    <name type="scientific">Trichoglossum hirsutum</name>
    <dbReference type="NCBI Taxonomy" id="265104"/>
    <lineage>
        <taxon>Eukaryota</taxon>
        <taxon>Fungi</taxon>
        <taxon>Dikarya</taxon>
        <taxon>Ascomycota</taxon>
        <taxon>Pezizomycotina</taxon>
        <taxon>Geoglossomycetes</taxon>
        <taxon>Geoglossales</taxon>
        <taxon>Geoglossaceae</taxon>
        <taxon>Trichoglossum</taxon>
    </lineage>
</organism>
<feature type="domain" description="G" evidence="1">
    <location>
        <begin position="50"/>
        <end position="146"/>
    </location>
</feature>
<dbReference type="EMBL" id="JAGHQM010003264">
    <property type="protein sequence ID" value="KAH0545426.1"/>
    <property type="molecule type" value="Genomic_DNA"/>
</dbReference>
<dbReference type="GO" id="GO:0005525">
    <property type="term" value="F:GTP binding"/>
    <property type="evidence" value="ECO:0007669"/>
    <property type="project" value="InterPro"/>
</dbReference>
<dbReference type="Pfam" id="PF01926">
    <property type="entry name" value="MMR_HSR1"/>
    <property type="match status" value="1"/>
</dbReference>
<dbReference type="Proteomes" id="UP000750711">
    <property type="component" value="Unassembled WGS sequence"/>
</dbReference>
<gene>
    <name evidence="2" type="ORF">GP486_008447</name>
</gene>
<keyword evidence="3" id="KW-1185">Reference proteome</keyword>
<protein>
    <recommendedName>
        <fullName evidence="1">G domain-containing protein</fullName>
    </recommendedName>
</protein>
<evidence type="ECO:0000313" key="2">
    <source>
        <dbReference type="EMBL" id="KAH0545426.1"/>
    </source>
</evidence>